<dbReference type="AlphaFoldDB" id="A0A6G3XP23"/>
<evidence type="ECO:0000256" key="6">
    <source>
        <dbReference type="SAM" id="MobiDB-lite"/>
    </source>
</evidence>
<dbReference type="SUPFAM" id="SSF103473">
    <property type="entry name" value="MFS general substrate transporter"/>
    <property type="match status" value="1"/>
</dbReference>
<evidence type="ECO:0000256" key="3">
    <source>
        <dbReference type="ARBA" id="ARBA00022692"/>
    </source>
</evidence>
<feature type="transmembrane region" description="Helical" evidence="7">
    <location>
        <begin position="293"/>
        <end position="313"/>
    </location>
</feature>
<evidence type="ECO:0000256" key="2">
    <source>
        <dbReference type="ARBA" id="ARBA00022475"/>
    </source>
</evidence>
<dbReference type="Pfam" id="PF07690">
    <property type="entry name" value="MFS_1"/>
    <property type="match status" value="1"/>
</dbReference>
<feature type="transmembrane region" description="Helical" evidence="7">
    <location>
        <begin position="85"/>
        <end position="106"/>
    </location>
</feature>
<organism evidence="8">
    <name type="scientific">Streptomyces sp. SID7499</name>
    <dbReference type="NCBI Taxonomy" id="2706086"/>
    <lineage>
        <taxon>Bacteria</taxon>
        <taxon>Bacillati</taxon>
        <taxon>Actinomycetota</taxon>
        <taxon>Actinomycetes</taxon>
        <taxon>Kitasatosporales</taxon>
        <taxon>Streptomycetaceae</taxon>
        <taxon>Streptomyces</taxon>
    </lineage>
</organism>
<feature type="compositionally biased region" description="Low complexity" evidence="6">
    <location>
        <begin position="154"/>
        <end position="163"/>
    </location>
</feature>
<evidence type="ECO:0000256" key="7">
    <source>
        <dbReference type="SAM" id="Phobius"/>
    </source>
</evidence>
<name>A0A6G3XP23_9ACTN</name>
<keyword evidence="2" id="KW-1003">Cell membrane</keyword>
<comment type="caution">
    <text evidence="8">The sequence shown here is derived from an EMBL/GenBank/DDBJ whole genome shotgun (WGS) entry which is preliminary data.</text>
</comment>
<sequence>FVAGLVVGGLLARFSAKSIMLWANVGQGAVMLVLILAPDGMLTGALMAVSVVIGACGTLFMVALRSSIPEMVGEDRRAWANSLSITGRSLAMVAGFASAGIVVSLVGYTAAFVVDMATFVACAVTVALLPITGGKGAGGPAPKGSEGSEGTKGTKGSESFESSGGSGGSGAGKDASAAKNGRRWRPVAFIALAAAPGMGLMVALRGVDAFGSSSHNAALPIYSTSLDASNPAVFVSAFWCVWALGNIGAQQVIQRYAQRTGRSVGALGFGYGTVVMSAAFIAAFAGLPLAVTAVIALIAGAADGLTEVAYTSHLQTLPATLRGHAFGLSATFENLGFGVGMILVAAALDRFSPLAVVGWSHGAAIVVAVVFLLRVAGVRRAERTGRAGLRKEEAVEGRPDRGDRDGAEVSGG</sequence>
<feature type="transmembrane region" description="Helical" evidence="7">
    <location>
        <begin position="19"/>
        <end position="37"/>
    </location>
</feature>
<feature type="transmembrane region" description="Helical" evidence="7">
    <location>
        <begin position="187"/>
        <end position="207"/>
    </location>
</feature>
<feature type="transmembrane region" description="Helical" evidence="7">
    <location>
        <begin position="265"/>
        <end position="287"/>
    </location>
</feature>
<dbReference type="PANTHER" id="PTHR23513">
    <property type="entry name" value="INTEGRAL MEMBRANE EFFLUX PROTEIN-RELATED"/>
    <property type="match status" value="1"/>
</dbReference>
<reference evidence="8" key="1">
    <citation type="submission" date="2020-01" db="EMBL/GenBank/DDBJ databases">
        <title>Insect and environment-associated Actinomycetes.</title>
        <authorList>
            <person name="Currrie C."/>
            <person name="Chevrette M."/>
            <person name="Carlson C."/>
            <person name="Stubbendieck R."/>
            <person name="Wendt-Pienkowski E."/>
        </authorList>
    </citation>
    <scope>NUCLEOTIDE SEQUENCE</scope>
    <source>
        <strain evidence="8">SID7499</strain>
    </source>
</reference>
<feature type="transmembrane region" description="Helical" evidence="7">
    <location>
        <begin position="325"/>
        <end position="348"/>
    </location>
</feature>
<feature type="transmembrane region" description="Helical" evidence="7">
    <location>
        <begin position="232"/>
        <end position="253"/>
    </location>
</feature>
<proteinExistence type="predicted"/>
<accession>A0A6G3XP23</accession>
<keyword evidence="4 7" id="KW-1133">Transmembrane helix</keyword>
<dbReference type="InterPro" id="IPR011701">
    <property type="entry name" value="MFS"/>
</dbReference>
<evidence type="ECO:0000256" key="5">
    <source>
        <dbReference type="ARBA" id="ARBA00023136"/>
    </source>
</evidence>
<dbReference type="GO" id="GO:0005886">
    <property type="term" value="C:plasma membrane"/>
    <property type="evidence" value="ECO:0007669"/>
    <property type="project" value="UniProtKB-SubCell"/>
</dbReference>
<dbReference type="PANTHER" id="PTHR23513:SF6">
    <property type="entry name" value="MAJOR FACILITATOR SUPERFAMILY ASSOCIATED DOMAIN-CONTAINING PROTEIN"/>
    <property type="match status" value="1"/>
</dbReference>
<feature type="non-terminal residue" evidence="8">
    <location>
        <position position="1"/>
    </location>
</feature>
<dbReference type="InterPro" id="IPR036259">
    <property type="entry name" value="MFS_trans_sf"/>
</dbReference>
<evidence type="ECO:0000313" key="8">
    <source>
        <dbReference type="EMBL" id="NEE19332.1"/>
    </source>
</evidence>
<dbReference type="Gene3D" id="1.20.1250.20">
    <property type="entry name" value="MFS general substrate transporter like domains"/>
    <property type="match status" value="1"/>
</dbReference>
<dbReference type="GO" id="GO:0022857">
    <property type="term" value="F:transmembrane transporter activity"/>
    <property type="evidence" value="ECO:0007669"/>
    <property type="project" value="InterPro"/>
</dbReference>
<feature type="transmembrane region" description="Helical" evidence="7">
    <location>
        <begin position="354"/>
        <end position="376"/>
    </location>
</feature>
<protein>
    <submittedName>
        <fullName evidence="8">MFS transporter</fullName>
    </submittedName>
</protein>
<gene>
    <name evidence="8" type="ORF">G3M58_74315</name>
</gene>
<dbReference type="EMBL" id="JAAGMN010007878">
    <property type="protein sequence ID" value="NEE19332.1"/>
    <property type="molecule type" value="Genomic_DNA"/>
</dbReference>
<feature type="region of interest" description="Disordered" evidence="6">
    <location>
        <begin position="387"/>
        <end position="412"/>
    </location>
</feature>
<feature type="transmembrane region" description="Helical" evidence="7">
    <location>
        <begin position="112"/>
        <end position="131"/>
    </location>
</feature>
<comment type="subcellular location">
    <subcellularLocation>
        <location evidence="1">Cell membrane</location>
        <topology evidence="1">Multi-pass membrane protein</topology>
    </subcellularLocation>
</comment>
<keyword evidence="5 7" id="KW-0472">Membrane</keyword>
<evidence type="ECO:0000256" key="1">
    <source>
        <dbReference type="ARBA" id="ARBA00004651"/>
    </source>
</evidence>
<feature type="transmembrane region" description="Helical" evidence="7">
    <location>
        <begin position="43"/>
        <end position="64"/>
    </location>
</feature>
<keyword evidence="3 7" id="KW-0812">Transmembrane</keyword>
<feature type="region of interest" description="Disordered" evidence="6">
    <location>
        <begin position="135"/>
        <end position="178"/>
    </location>
</feature>
<evidence type="ECO:0000256" key="4">
    <source>
        <dbReference type="ARBA" id="ARBA00022989"/>
    </source>
</evidence>